<dbReference type="SMART" id="SM00267">
    <property type="entry name" value="GGDEF"/>
    <property type="match status" value="1"/>
</dbReference>
<dbReference type="STRING" id="575788.VS_II0741"/>
<gene>
    <name evidence="6" type="ordered locus">VS_II0741</name>
</gene>
<dbReference type="InterPro" id="IPR043128">
    <property type="entry name" value="Rev_trsase/Diguanyl_cyclase"/>
</dbReference>
<evidence type="ECO:0000256" key="1">
    <source>
        <dbReference type="ARBA" id="ARBA00001946"/>
    </source>
</evidence>
<dbReference type="NCBIfam" id="TIGR00254">
    <property type="entry name" value="GGDEF"/>
    <property type="match status" value="1"/>
</dbReference>
<dbReference type="Proteomes" id="UP000009100">
    <property type="component" value="Chromosome 2"/>
</dbReference>
<dbReference type="Gene3D" id="3.30.70.270">
    <property type="match status" value="1"/>
</dbReference>
<feature type="transmembrane region" description="Helical" evidence="4">
    <location>
        <begin position="236"/>
        <end position="256"/>
    </location>
</feature>
<dbReference type="InterPro" id="IPR050469">
    <property type="entry name" value="Diguanylate_Cyclase"/>
</dbReference>
<dbReference type="eggNOG" id="COG3706">
    <property type="taxonomic scope" value="Bacteria"/>
</dbReference>
<dbReference type="PANTHER" id="PTHR45138:SF9">
    <property type="entry name" value="DIGUANYLATE CYCLASE DGCM-RELATED"/>
    <property type="match status" value="1"/>
</dbReference>
<dbReference type="PANTHER" id="PTHR45138">
    <property type="entry name" value="REGULATORY COMPONENTS OF SENSORY TRANSDUCTION SYSTEM"/>
    <property type="match status" value="1"/>
</dbReference>
<comment type="cofactor">
    <cofactor evidence="1">
        <name>Mg(2+)</name>
        <dbReference type="ChEBI" id="CHEBI:18420"/>
    </cofactor>
</comment>
<name>B7VRZ2_VIBA3</name>
<keyword evidence="4" id="KW-0812">Transmembrane</keyword>
<keyword evidence="4" id="KW-1133">Transmembrane helix</keyword>
<organism evidence="6 7">
    <name type="scientific">Vibrio atlanticus (strain LGP32)</name>
    <name type="common">Vibrio splendidus (strain Mel32)</name>
    <dbReference type="NCBI Taxonomy" id="575788"/>
    <lineage>
        <taxon>Bacteria</taxon>
        <taxon>Pseudomonadati</taxon>
        <taxon>Pseudomonadota</taxon>
        <taxon>Gammaproteobacteria</taxon>
        <taxon>Vibrionales</taxon>
        <taxon>Vibrionaceae</taxon>
        <taxon>Vibrio</taxon>
    </lineage>
</organism>
<dbReference type="FunFam" id="3.30.70.270:FF:000001">
    <property type="entry name" value="Diguanylate cyclase domain protein"/>
    <property type="match status" value="1"/>
</dbReference>
<dbReference type="InterPro" id="IPR000160">
    <property type="entry name" value="GGDEF_dom"/>
</dbReference>
<feature type="transmembrane region" description="Helical" evidence="4">
    <location>
        <begin position="25"/>
        <end position="44"/>
    </location>
</feature>
<dbReference type="CDD" id="cd01949">
    <property type="entry name" value="GGDEF"/>
    <property type="match status" value="1"/>
</dbReference>
<reference evidence="6 7" key="1">
    <citation type="submission" date="2009-02" db="EMBL/GenBank/DDBJ databases">
        <title>Vibrio splendidus str. LGP32 complete genome.</title>
        <authorList>
            <person name="Mazel D."/>
            <person name="Le Roux F."/>
        </authorList>
    </citation>
    <scope>NUCLEOTIDE SEQUENCE [LARGE SCALE GENOMIC DNA]</scope>
    <source>
        <strain evidence="6 7">LGP32</strain>
    </source>
</reference>
<dbReference type="KEGG" id="vsp:VS_II0741"/>
<dbReference type="EC" id="2.7.7.65" evidence="2"/>
<accession>B7VRZ2</accession>
<evidence type="ECO:0000256" key="3">
    <source>
        <dbReference type="ARBA" id="ARBA00034247"/>
    </source>
</evidence>
<evidence type="ECO:0000313" key="7">
    <source>
        <dbReference type="Proteomes" id="UP000009100"/>
    </source>
</evidence>
<sequence>MTSRITAKLHVWMINILSDNVFRQINIFLSVFCLAATLLSFISYHMIMDQNYVITPDRFPTLVNTDQEHNGGTKGVLYKSEDTIELQCDFKRTYSSPFCEIEFVISTEGKGLDLSVYDSVTINMDYEGQEQPRFRFYIRNYDENYSVQGDAMSNKFNRLDFSLPDRKHIDLDYFNVPLWWIDYYNHPITNSAVDVTNAVSVELGLGASTLDGHHKLTVQSIVFHGKTIDKFVLGKLLISLWVLYAIYYISCALYLARRTRTDAAQQQRLLTQEIEELKIKATTDPLTGCRNRTEALDAFYDFEWLAQQGKTIHIALFDLDHFKQINDQHGHEVGDKVLIQFVATANESLGEQYLLYRWGGEEFLLVCLEQTALQCNEAINNLYLAIDQSVWPKALKVTTSTGVTQLKQHESIRSAIKRADKALYQAKDNGRNQVAKLY</sequence>
<evidence type="ECO:0000256" key="2">
    <source>
        <dbReference type="ARBA" id="ARBA00012528"/>
    </source>
</evidence>
<comment type="catalytic activity">
    <reaction evidence="3">
        <text>2 GTP = 3',3'-c-di-GMP + 2 diphosphate</text>
        <dbReference type="Rhea" id="RHEA:24898"/>
        <dbReference type="ChEBI" id="CHEBI:33019"/>
        <dbReference type="ChEBI" id="CHEBI:37565"/>
        <dbReference type="ChEBI" id="CHEBI:58805"/>
        <dbReference type="EC" id="2.7.7.65"/>
    </reaction>
</comment>
<proteinExistence type="predicted"/>
<dbReference type="Pfam" id="PF00990">
    <property type="entry name" value="GGDEF"/>
    <property type="match status" value="1"/>
</dbReference>
<dbReference type="EMBL" id="FM954973">
    <property type="protein sequence ID" value="CAV26448.1"/>
    <property type="molecule type" value="Genomic_DNA"/>
</dbReference>
<feature type="domain" description="GGDEF" evidence="5">
    <location>
        <begin position="310"/>
        <end position="438"/>
    </location>
</feature>
<evidence type="ECO:0000259" key="5">
    <source>
        <dbReference type="PROSITE" id="PS50887"/>
    </source>
</evidence>
<dbReference type="PROSITE" id="PS50887">
    <property type="entry name" value="GGDEF"/>
    <property type="match status" value="1"/>
</dbReference>
<evidence type="ECO:0000313" key="6">
    <source>
        <dbReference type="EMBL" id="CAV26448.1"/>
    </source>
</evidence>
<dbReference type="AlphaFoldDB" id="B7VRZ2"/>
<dbReference type="InterPro" id="IPR029787">
    <property type="entry name" value="Nucleotide_cyclase"/>
</dbReference>
<protein>
    <recommendedName>
        <fullName evidence="2">diguanylate cyclase</fullName>
        <ecNumber evidence="2">2.7.7.65</ecNumber>
    </recommendedName>
</protein>
<dbReference type="HOGENOM" id="CLU_052018_0_0_6"/>
<dbReference type="SUPFAM" id="SSF55073">
    <property type="entry name" value="Nucleotide cyclase"/>
    <property type="match status" value="1"/>
</dbReference>
<evidence type="ECO:0000256" key="4">
    <source>
        <dbReference type="SAM" id="Phobius"/>
    </source>
</evidence>
<keyword evidence="4" id="KW-0472">Membrane</keyword>
<dbReference type="GO" id="GO:0052621">
    <property type="term" value="F:diguanylate cyclase activity"/>
    <property type="evidence" value="ECO:0007669"/>
    <property type="project" value="UniProtKB-EC"/>
</dbReference>